<dbReference type="GO" id="GO:0006004">
    <property type="term" value="P:fucose metabolic process"/>
    <property type="evidence" value="ECO:0007669"/>
    <property type="project" value="InterPro"/>
</dbReference>
<name>A0A1V6CEG2_UNCT6</name>
<dbReference type="Pfam" id="PF02952">
    <property type="entry name" value="Fucose_iso_C"/>
    <property type="match status" value="1"/>
</dbReference>
<feature type="domain" description="L-fucose isomerase C-terminal" evidence="3">
    <location>
        <begin position="338"/>
        <end position="462"/>
    </location>
</feature>
<reference evidence="4" key="1">
    <citation type="submission" date="2017-02" db="EMBL/GenBank/DDBJ databases">
        <title>Delving into the versatile metabolic prowess of the omnipresent phylum Bacteroidetes.</title>
        <authorList>
            <person name="Nobu M.K."/>
            <person name="Mei R."/>
            <person name="Narihiro T."/>
            <person name="Kuroda K."/>
            <person name="Liu W.-T."/>
        </authorList>
    </citation>
    <scope>NUCLEOTIDE SEQUENCE</scope>
    <source>
        <strain evidence="4">ADurb.Bin131</strain>
    </source>
</reference>
<gene>
    <name evidence="4" type="ORF">BWX89_00127</name>
</gene>
<dbReference type="GO" id="GO:0005737">
    <property type="term" value="C:cytoplasm"/>
    <property type="evidence" value="ECO:0007669"/>
    <property type="project" value="InterPro"/>
</dbReference>
<dbReference type="SUPFAM" id="SSF53743">
    <property type="entry name" value="FucI/AraA N-terminal and middle domains"/>
    <property type="match status" value="1"/>
</dbReference>
<evidence type="ECO:0000256" key="1">
    <source>
        <dbReference type="ARBA" id="ARBA00023235"/>
    </source>
</evidence>
<comment type="caution">
    <text evidence="4">The sequence shown here is derived from an EMBL/GenBank/DDBJ whole genome shotgun (WGS) entry which is preliminary data.</text>
</comment>
<accession>A0A1V6CEG2</accession>
<dbReference type="PANTHER" id="PTHR36120:SF1">
    <property type="entry name" value="L-FUCOSE ISOMERASE C-TERMINAL DOMAIN-CONTAINING PROTEIN"/>
    <property type="match status" value="1"/>
</dbReference>
<keyword evidence="2" id="KW-0119">Carbohydrate metabolism</keyword>
<evidence type="ECO:0000313" key="4">
    <source>
        <dbReference type="EMBL" id="OQB75184.1"/>
    </source>
</evidence>
<organism evidence="4">
    <name type="scientific">candidate division TA06 bacterium ADurb.Bin131</name>
    <dbReference type="NCBI Taxonomy" id="1852827"/>
    <lineage>
        <taxon>Bacteria</taxon>
        <taxon>Bacteria division TA06</taxon>
    </lineage>
</organism>
<proteinExistence type="predicted"/>
<dbReference type="PANTHER" id="PTHR36120">
    <property type="entry name" value="FUCOSE ISOMERASE"/>
    <property type="match status" value="1"/>
</dbReference>
<evidence type="ECO:0000259" key="3">
    <source>
        <dbReference type="Pfam" id="PF02952"/>
    </source>
</evidence>
<dbReference type="EMBL" id="MWDQ01000022">
    <property type="protein sequence ID" value="OQB75184.1"/>
    <property type="molecule type" value="Genomic_DNA"/>
</dbReference>
<dbReference type="AlphaFoldDB" id="A0A1V6CEG2"/>
<keyword evidence="1" id="KW-0413">Isomerase</keyword>
<dbReference type="Proteomes" id="UP000485562">
    <property type="component" value="Unassembled WGS sequence"/>
</dbReference>
<dbReference type="GO" id="GO:0008736">
    <property type="term" value="F:L-fucose isomerase activity"/>
    <property type="evidence" value="ECO:0007669"/>
    <property type="project" value="InterPro"/>
</dbReference>
<evidence type="ECO:0000256" key="2">
    <source>
        <dbReference type="ARBA" id="ARBA00023277"/>
    </source>
</evidence>
<dbReference type="InterPro" id="IPR015888">
    <property type="entry name" value="Fuc_isomerase_C"/>
</dbReference>
<dbReference type="CDD" id="cd00578">
    <property type="entry name" value="L-fuc_L-ara-isomerases"/>
    <property type="match status" value="1"/>
</dbReference>
<protein>
    <recommendedName>
        <fullName evidence="3">L-fucose isomerase C-terminal domain-containing protein</fullName>
    </recommendedName>
</protein>
<sequence length="467" mass="51931">MERQTVGLIVGNRPCFPEILCKAGRERMLNVLKNTGVDVIALSEQDTRYGKVETWEDTKKCASLFKKNADKISGIIVTLPNFGEERAIADTLRLSGLDVPVLVHAYPDELEKMDPASRRDSFCGKISACGNLKQYGIKYSLTTNHTVSPEDKGFRSDLLRFLAICRIIKGLKNLKIGAIGTRPEAFKTVRYSEKILEKNGISVDVMDLSDLLGIIGKLEDNDGDVKKNLKEFTDYICVKKEDKAVMKMAKLITAIKQWTQERELKGFAFQCWTSIQENLGIFPCGVMGYFSQKGIPAACEVDVTGLVSMYILQLASEKPSAIVDWNNNYGEDPDKTVLFHCSNFPLEILEKPVITHHVILAETVGKDKTFGAVEGKIKPGQVSLLRLSTDDCSGKIKGYVCQGSMTDDKLKTFGGVGVAEIKNLQKLLNFICMNGFEHHVAINLSDTAEAISEALTVYKEWDIYAHY</sequence>
<dbReference type="InterPro" id="IPR009015">
    <property type="entry name" value="Fucose_isomerase_N/cen_sf"/>
</dbReference>